<dbReference type="EMBL" id="SRIB01000003">
    <property type="protein sequence ID" value="TFZ41151.1"/>
    <property type="molecule type" value="Genomic_DNA"/>
</dbReference>
<gene>
    <name evidence="1" type="ORF">E4100_03370</name>
</gene>
<evidence type="ECO:0000313" key="1">
    <source>
        <dbReference type="EMBL" id="TFZ41151.1"/>
    </source>
</evidence>
<dbReference type="Gene3D" id="3.10.530.10">
    <property type="entry name" value="CPE0013-like"/>
    <property type="match status" value="1"/>
</dbReference>
<dbReference type="OrthoDB" id="9811531at2"/>
<keyword evidence="2" id="KW-1185">Reference proteome</keyword>
<accession>A0A4Z0D8F3</accession>
<name>A0A4Z0D8F3_9FIRM</name>
<proteinExistence type="predicted"/>
<organism evidence="1 2">
    <name type="scientific">Soehngenia longivitae</name>
    <dbReference type="NCBI Taxonomy" id="2562294"/>
    <lineage>
        <taxon>Bacteria</taxon>
        <taxon>Bacillati</taxon>
        <taxon>Bacillota</taxon>
        <taxon>Tissierellia</taxon>
        <taxon>Tissierellales</taxon>
        <taxon>Tissierellaceae</taxon>
        <taxon>Soehngenia</taxon>
    </lineage>
</organism>
<dbReference type="InterPro" id="IPR012460">
    <property type="entry name" value="DUF1667"/>
</dbReference>
<dbReference type="RefSeq" id="WP_135270632.1">
    <property type="nucleotide sequence ID" value="NZ_SRIB01000003.1"/>
</dbReference>
<dbReference type="SUPFAM" id="SSF160148">
    <property type="entry name" value="CPE0013-like"/>
    <property type="match status" value="1"/>
</dbReference>
<reference evidence="1 2" key="1">
    <citation type="submission" date="2019-03" db="EMBL/GenBank/DDBJ databases">
        <title>Draft genome sequence data and analysis of a Fermenting Bacterium, Soehngenia longevitae strain 1933PT, isolated from petroleum reservoir in Azerbaijan.</title>
        <authorList>
            <person name="Grouzdev D.S."/>
            <person name="Bidzhieva S.K."/>
            <person name="Sokolova D.S."/>
            <person name="Tourova T.P."/>
            <person name="Poltaraus A.B."/>
            <person name="Nazina T.N."/>
        </authorList>
    </citation>
    <scope>NUCLEOTIDE SEQUENCE [LARGE SCALE GENOMIC DNA]</scope>
    <source>
        <strain evidence="1 2">1933P</strain>
    </source>
</reference>
<protein>
    <submittedName>
        <fullName evidence="1">DUF1667 domain-containing protein</fullName>
    </submittedName>
</protein>
<evidence type="ECO:0000313" key="2">
    <source>
        <dbReference type="Proteomes" id="UP000298381"/>
    </source>
</evidence>
<dbReference type="PANTHER" id="PTHR39450:SF1">
    <property type="entry name" value="DUF1667 DOMAIN-CONTAINING PROTEIN"/>
    <property type="match status" value="1"/>
</dbReference>
<dbReference type="Pfam" id="PF07892">
    <property type="entry name" value="DUF1667"/>
    <property type="match status" value="1"/>
</dbReference>
<sequence length="120" mass="13138">MIRDITCIACPVGCEMRVEDTENGYLITGYTCARGKEYALQEITDPRRILTSTIAVEGGILPVLPVKTDKGIPKDMIFKCMEEINKIKVKAPISSGDIVLENVLNTGANVVATRNIPSRK</sequence>
<dbReference type="AlphaFoldDB" id="A0A4Z0D8F3"/>
<dbReference type="PANTHER" id="PTHR39450">
    <property type="entry name" value="MOLYBDOPTERIN OXIDOREDUCTASE, 4FE-4S CLUSTER-BINDING SUBUNIT"/>
    <property type="match status" value="1"/>
</dbReference>
<dbReference type="InterPro" id="IPR036593">
    <property type="entry name" value="CPE0013-like_sf"/>
</dbReference>
<comment type="caution">
    <text evidence="1">The sequence shown here is derived from an EMBL/GenBank/DDBJ whole genome shotgun (WGS) entry which is preliminary data.</text>
</comment>
<dbReference type="Proteomes" id="UP000298381">
    <property type="component" value="Unassembled WGS sequence"/>
</dbReference>